<dbReference type="Pfam" id="PF05699">
    <property type="entry name" value="Dimer_Tnp_hAT"/>
    <property type="match status" value="1"/>
</dbReference>
<sequence length="98" mass="11375">MEILETISKYLHGLNSKENRNLISARLKAEFDLWRSRTQDIIDSGMTLYLSCDESIFPSTNRCLQLLITLPVSVATSERSFSHLKRIKTRLRSTMLRD</sequence>
<evidence type="ECO:0000259" key="1">
    <source>
        <dbReference type="Pfam" id="PF05699"/>
    </source>
</evidence>
<accession>A0A9P0LSP8</accession>
<evidence type="ECO:0000313" key="3">
    <source>
        <dbReference type="Proteomes" id="UP001152888"/>
    </source>
</evidence>
<protein>
    <recommendedName>
        <fullName evidence="1">HAT C-terminal dimerisation domain-containing protein</fullName>
    </recommendedName>
</protein>
<keyword evidence="3" id="KW-1185">Reference proteome</keyword>
<organism evidence="2 3">
    <name type="scientific">Acanthoscelides obtectus</name>
    <name type="common">Bean weevil</name>
    <name type="synonym">Bruchus obtectus</name>
    <dbReference type="NCBI Taxonomy" id="200917"/>
    <lineage>
        <taxon>Eukaryota</taxon>
        <taxon>Metazoa</taxon>
        <taxon>Ecdysozoa</taxon>
        <taxon>Arthropoda</taxon>
        <taxon>Hexapoda</taxon>
        <taxon>Insecta</taxon>
        <taxon>Pterygota</taxon>
        <taxon>Neoptera</taxon>
        <taxon>Endopterygota</taxon>
        <taxon>Coleoptera</taxon>
        <taxon>Polyphaga</taxon>
        <taxon>Cucujiformia</taxon>
        <taxon>Chrysomeloidea</taxon>
        <taxon>Chrysomelidae</taxon>
        <taxon>Bruchinae</taxon>
        <taxon>Bruchini</taxon>
        <taxon>Acanthoscelides</taxon>
    </lineage>
</organism>
<dbReference type="Proteomes" id="UP001152888">
    <property type="component" value="Unassembled WGS sequence"/>
</dbReference>
<dbReference type="OrthoDB" id="6621209at2759"/>
<name>A0A9P0LSP8_ACAOB</name>
<dbReference type="AlphaFoldDB" id="A0A9P0LSP8"/>
<feature type="domain" description="HAT C-terminal dimerisation" evidence="1">
    <location>
        <begin position="29"/>
        <end position="97"/>
    </location>
</feature>
<gene>
    <name evidence="2" type="ORF">ACAOBT_LOCUS23832</name>
</gene>
<dbReference type="EMBL" id="CAKOFQ010007295">
    <property type="protein sequence ID" value="CAH1997556.1"/>
    <property type="molecule type" value="Genomic_DNA"/>
</dbReference>
<proteinExistence type="predicted"/>
<comment type="caution">
    <text evidence="2">The sequence shown here is derived from an EMBL/GenBank/DDBJ whole genome shotgun (WGS) entry which is preliminary data.</text>
</comment>
<dbReference type="InterPro" id="IPR008906">
    <property type="entry name" value="HATC_C_dom"/>
</dbReference>
<reference evidence="2" key="1">
    <citation type="submission" date="2022-03" db="EMBL/GenBank/DDBJ databases">
        <authorList>
            <person name="Sayadi A."/>
        </authorList>
    </citation>
    <scope>NUCLEOTIDE SEQUENCE</scope>
</reference>
<dbReference type="GO" id="GO:0046983">
    <property type="term" value="F:protein dimerization activity"/>
    <property type="evidence" value="ECO:0007669"/>
    <property type="project" value="InterPro"/>
</dbReference>
<evidence type="ECO:0000313" key="2">
    <source>
        <dbReference type="EMBL" id="CAH1997556.1"/>
    </source>
</evidence>